<keyword evidence="4" id="KW-1185">Reference proteome</keyword>
<keyword evidence="2" id="KW-0472">Membrane</keyword>
<feature type="region of interest" description="Disordered" evidence="1">
    <location>
        <begin position="1"/>
        <end position="32"/>
    </location>
</feature>
<gene>
    <name evidence="3" type="ORF">Tco_1045617</name>
</gene>
<proteinExistence type="predicted"/>
<feature type="transmembrane region" description="Helical" evidence="2">
    <location>
        <begin position="70"/>
        <end position="93"/>
    </location>
</feature>
<sequence>MVARIEGRRKRRREKKEKREEEEGNEEETKLQDGIVRPGTISLNIRIGDARLGLAMDRWSSMGYMDNKMYCLSEVVLTLACLLLSFFSFQFIYFPSESFVMSLDNSDNLDIPDVDPLDPALEATTLPKFDMHLYKSSLNETHVKWLIKCYKILEELHPRVVSERITMDELPNDAIGLAIGFPSRVGLEKVVNHALKMLLLGYKLAVGTLLPPGTAQVTHLTPPANRLEDIPLRTGDMVVAEMPYPPCHENVDEHMANGGAGNEHGDENIVDDWWAIRAAHATEPRYPISRMELYIENRENGRMILNFVLNGLLVWPTVDEENGTTRTKKYEELSVAEKLQADCDLKATNIVLQGLPPDVYAIVNLMQDTKLSLQEKECKLYDEFDKFSFVKGLMKTLYHYYRRDLYSLIAIYERHQHVNAIVQVGIRGSK</sequence>
<feature type="compositionally biased region" description="Basic residues" evidence="1">
    <location>
        <begin position="7"/>
        <end position="16"/>
    </location>
</feature>
<evidence type="ECO:0000313" key="3">
    <source>
        <dbReference type="EMBL" id="GJT78892.1"/>
    </source>
</evidence>
<dbReference type="Proteomes" id="UP001151760">
    <property type="component" value="Unassembled WGS sequence"/>
</dbReference>
<evidence type="ECO:0000256" key="2">
    <source>
        <dbReference type="SAM" id="Phobius"/>
    </source>
</evidence>
<comment type="caution">
    <text evidence="3">The sequence shown here is derived from an EMBL/GenBank/DDBJ whole genome shotgun (WGS) entry which is preliminary data.</text>
</comment>
<keyword evidence="2" id="KW-0812">Transmembrane</keyword>
<evidence type="ECO:0000313" key="4">
    <source>
        <dbReference type="Proteomes" id="UP001151760"/>
    </source>
</evidence>
<accession>A0ABQ5GVH7</accession>
<reference evidence="3" key="1">
    <citation type="journal article" date="2022" name="Int. J. Mol. Sci.">
        <title>Draft Genome of Tanacetum Coccineum: Genomic Comparison of Closely Related Tanacetum-Family Plants.</title>
        <authorList>
            <person name="Yamashiro T."/>
            <person name="Shiraishi A."/>
            <person name="Nakayama K."/>
            <person name="Satake H."/>
        </authorList>
    </citation>
    <scope>NUCLEOTIDE SEQUENCE</scope>
</reference>
<organism evidence="3 4">
    <name type="scientific">Tanacetum coccineum</name>
    <dbReference type="NCBI Taxonomy" id="301880"/>
    <lineage>
        <taxon>Eukaryota</taxon>
        <taxon>Viridiplantae</taxon>
        <taxon>Streptophyta</taxon>
        <taxon>Embryophyta</taxon>
        <taxon>Tracheophyta</taxon>
        <taxon>Spermatophyta</taxon>
        <taxon>Magnoliopsida</taxon>
        <taxon>eudicotyledons</taxon>
        <taxon>Gunneridae</taxon>
        <taxon>Pentapetalae</taxon>
        <taxon>asterids</taxon>
        <taxon>campanulids</taxon>
        <taxon>Asterales</taxon>
        <taxon>Asteraceae</taxon>
        <taxon>Asteroideae</taxon>
        <taxon>Anthemideae</taxon>
        <taxon>Anthemidinae</taxon>
        <taxon>Tanacetum</taxon>
    </lineage>
</organism>
<name>A0ABQ5GVH7_9ASTR</name>
<dbReference type="EMBL" id="BQNB010018844">
    <property type="protein sequence ID" value="GJT78892.1"/>
    <property type="molecule type" value="Genomic_DNA"/>
</dbReference>
<evidence type="ECO:0000256" key="1">
    <source>
        <dbReference type="SAM" id="MobiDB-lite"/>
    </source>
</evidence>
<feature type="compositionally biased region" description="Basic and acidic residues" evidence="1">
    <location>
        <begin position="17"/>
        <end position="31"/>
    </location>
</feature>
<keyword evidence="2" id="KW-1133">Transmembrane helix</keyword>
<reference evidence="3" key="2">
    <citation type="submission" date="2022-01" db="EMBL/GenBank/DDBJ databases">
        <authorList>
            <person name="Yamashiro T."/>
            <person name="Shiraishi A."/>
            <person name="Satake H."/>
            <person name="Nakayama K."/>
        </authorList>
    </citation>
    <scope>NUCLEOTIDE SEQUENCE</scope>
</reference>
<protein>
    <submittedName>
        <fullName evidence="3">Uncharacterized protein</fullName>
    </submittedName>
</protein>